<dbReference type="InterPro" id="IPR029063">
    <property type="entry name" value="SAM-dependent_MTases_sf"/>
</dbReference>
<dbReference type="STRING" id="321763.SAMN04488692_11422"/>
<organism evidence="1 2">
    <name type="scientific">Halarsenatibacter silvermanii</name>
    <dbReference type="NCBI Taxonomy" id="321763"/>
    <lineage>
        <taxon>Bacteria</taxon>
        <taxon>Bacillati</taxon>
        <taxon>Bacillota</taxon>
        <taxon>Clostridia</taxon>
        <taxon>Halanaerobiales</taxon>
        <taxon>Halarsenatibacteraceae</taxon>
        <taxon>Halarsenatibacter</taxon>
    </lineage>
</organism>
<name>A0A1G9PUG9_9FIRM</name>
<keyword evidence="2" id="KW-1185">Reference proteome</keyword>
<dbReference type="RefSeq" id="WP_089760611.1">
    <property type="nucleotide sequence ID" value="NZ_FNGO01000014.1"/>
</dbReference>
<evidence type="ECO:0000313" key="1">
    <source>
        <dbReference type="EMBL" id="SDM01887.1"/>
    </source>
</evidence>
<reference evidence="1 2" key="1">
    <citation type="submission" date="2016-10" db="EMBL/GenBank/DDBJ databases">
        <authorList>
            <person name="de Groot N.N."/>
        </authorList>
    </citation>
    <scope>NUCLEOTIDE SEQUENCE [LARGE SCALE GENOMIC DNA]</scope>
    <source>
        <strain evidence="1 2">SLAS-1</strain>
    </source>
</reference>
<dbReference type="OrthoDB" id="9791837at2"/>
<proteinExistence type="predicted"/>
<sequence length="297" mass="34501">MKHESMNEAKLREILLQEQQYEYLQLPERLARRLDLENKSDYKGVKARCSFIKSYFEDCDFRDIVNIGGNCGHFSLSLLDEDLAEEAKIYDIKEDMLAMGRKIAAAMELSERAEFEQKMIDLDKLDSLPDADVLICQNVIHHAGDYFDEELVKEMGWGAYIRKFLERLRPKYGAAVLAVGFKWNKPKYWDVEKSRRRAFFRGTLKRSGWNIVSDANVFNLMTYSSDPDYRDFTGDSDRPGEPDKSDLGYLWDLITFNAIKHASKFLGPKSEKVKTSIPQLSEVAREISKSYHIYLLE</sequence>
<dbReference type="Proteomes" id="UP000199476">
    <property type="component" value="Unassembled WGS sequence"/>
</dbReference>
<evidence type="ECO:0000313" key="2">
    <source>
        <dbReference type="Proteomes" id="UP000199476"/>
    </source>
</evidence>
<dbReference type="AlphaFoldDB" id="A0A1G9PUG9"/>
<accession>A0A1G9PUG9</accession>
<dbReference type="Gene3D" id="3.40.50.150">
    <property type="entry name" value="Vaccinia Virus protein VP39"/>
    <property type="match status" value="1"/>
</dbReference>
<dbReference type="SUPFAM" id="SSF53335">
    <property type="entry name" value="S-adenosyl-L-methionine-dependent methyltransferases"/>
    <property type="match status" value="1"/>
</dbReference>
<dbReference type="EMBL" id="FNGO01000014">
    <property type="protein sequence ID" value="SDM01887.1"/>
    <property type="molecule type" value="Genomic_DNA"/>
</dbReference>
<protein>
    <recommendedName>
        <fullName evidence="3">Methyltransferase domain-containing protein</fullName>
    </recommendedName>
</protein>
<evidence type="ECO:0008006" key="3">
    <source>
        <dbReference type="Google" id="ProtNLM"/>
    </source>
</evidence>
<gene>
    <name evidence="1" type="ORF">SAMN04488692_11422</name>
</gene>